<dbReference type="Proteomes" id="UP000539710">
    <property type="component" value="Unassembled WGS sequence"/>
</dbReference>
<feature type="chain" id="PRO_5044656185" evidence="1">
    <location>
        <begin position="20"/>
        <end position="184"/>
    </location>
</feature>
<dbReference type="KEGG" id="cbau:H1R16_05410"/>
<sequence length="184" mass="20104">MKQKLFVAALSCFSVISFAQAVAEPDFVGEVVMLKPDNSSLLLEKSTSRIRTSANAGVYMVGIGSVRSKIELEGCCAKTRIKSRDDVKFIVKAVDNNTDPMAIVKVFAFEKNKKIRRAELASMHTFAGAKSNTLKYLPFTAKKYGESSYLITLSEKPVGEYGVTVSNPNNVDEKSTIVSTFAVD</sequence>
<evidence type="ECO:0000313" key="2">
    <source>
        <dbReference type="EMBL" id="MBA5247696.1"/>
    </source>
</evidence>
<evidence type="ECO:0000256" key="1">
    <source>
        <dbReference type="SAM" id="SignalP"/>
    </source>
</evidence>
<accession>A0A7D7LNM2</accession>
<dbReference type="EMBL" id="JACEUX010000003">
    <property type="protein sequence ID" value="MBA5247696.1"/>
    <property type="molecule type" value="Genomic_DNA"/>
</dbReference>
<keyword evidence="5" id="KW-1185">Reference proteome</keyword>
<feature type="signal peptide" evidence="1">
    <location>
        <begin position="1"/>
        <end position="19"/>
    </location>
</feature>
<evidence type="ECO:0000313" key="3">
    <source>
        <dbReference type="EMBL" id="QMS99444.1"/>
    </source>
</evidence>
<protein>
    <submittedName>
        <fullName evidence="3">Uncharacterized protein</fullName>
    </submittedName>
</protein>
<reference evidence="2" key="3">
    <citation type="submission" date="2020-07" db="EMBL/GenBank/DDBJ databases">
        <authorList>
            <person name="Yang C."/>
        </authorList>
    </citation>
    <scope>NUCLEOTIDE SEQUENCE</scope>
    <source>
        <strain evidence="2">Cx-624</strain>
    </source>
</reference>
<evidence type="ECO:0000313" key="4">
    <source>
        <dbReference type="Proteomes" id="UP000515349"/>
    </source>
</evidence>
<evidence type="ECO:0000313" key="5">
    <source>
        <dbReference type="Proteomes" id="UP000539710"/>
    </source>
</evidence>
<reference evidence="5" key="2">
    <citation type="submission" date="2020-07" db="EMBL/GenBank/DDBJ databases">
        <title>Flavobacterium sp. xlx-214.</title>
        <authorList>
            <person name="Yang C."/>
        </authorList>
    </citation>
    <scope>NUCLEOTIDE SEQUENCE [LARGE SCALE GENOMIC DNA]</scope>
    <source>
        <strain evidence="5">CX-624</strain>
    </source>
</reference>
<proteinExistence type="predicted"/>
<gene>
    <name evidence="3" type="ORF">H1R16_05410</name>
    <name evidence="2" type="ORF">H2507_11000</name>
</gene>
<reference evidence="3 4" key="1">
    <citation type="submission" date="2020-07" db="EMBL/GenBank/DDBJ databases">
        <title>Chryseobacterium sp.cx-624.</title>
        <authorList>
            <person name="Yang C."/>
        </authorList>
    </citation>
    <scope>NUCLEOTIDE SEQUENCE [LARGE SCALE GENOMIC DNA]</scope>
    <source>
        <strain evidence="4">cx-624</strain>
        <strain evidence="3">Cx-624</strain>
    </source>
</reference>
<dbReference type="AlphaFoldDB" id="A0A7D7LNM2"/>
<dbReference type="EMBL" id="CP059472">
    <property type="protein sequence ID" value="QMS99444.1"/>
    <property type="molecule type" value="Genomic_DNA"/>
</dbReference>
<dbReference type="RefSeq" id="WP_181887787.1">
    <property type="nucleotide sequence ID" value="NZ_CP059472.1"/>
</dbReference>
<name>A0A7D7LNM2_9FLAO</name>
<keyword evidence="1" id="KW-0732">Signal</keyword>
<organism evidence="3 4">
    <name type="scientific">Marnyiella aurantia</name>
    <dbReference type="NCBI Taxonomy" id="2758037"/>
    <lineage>
        <taxon>Bacteria</taxon>
        <taxon>Pseudomonadati</taxon>
        <taxon>Bacteroidota</taxon>
        <taxon>Flavobacteriia</taxon>
        <taxon>Flavobacteriales</taxon>
        <taxon>Weeksellaceae</taxon>
        <taxon>Marnyiella</taxon>
    </lineage>
</organism>
<dbReference type="Proteomes" id="UP000515349">
    <property type="component" value="Chromosome"/>
</dbReference>